<feature type="transmembrane region" description="Helical" evidence="2">
    <location>
        <begin position="81"/>
        <end position="100"/>
    </location>
</feature>
<reference evidence="4 5" key="1">
    <citation type="journal article" date="2015" name="Genome Announc.">
        <title>Expanding the biotechnology potential of lactobacilli through comparative genomics of 213 strains and associated genera.</title>
        <authorList>
            <person name="Sun Z."/>
            <person name="Harris H.M."/>
            <person name="McCann A."/>
            <person name="Guo C."/>
            <person name="Argimon S."/>
            <person name="Zhang W."/>
            <person name="Yang X."/>
            <person name="Jeffery I.B."/>
            <person name="Cooney J.C."/>
            <person name="Kagawa T.F."/>
            <person name="Liu W."/>
            <person name="Song Y."/>
            <person name="Salvetti E."/>
            <person name="Wrobel A."/>
            <person name="Rasinkangas P."/>
            <person name="Parkhill J."/>
            <person name="Rea M.C."/>
            <person name="O'Sullivan O."/>
            <person name="Ritari J."/>
            <person name="Douillard F.P."/>
            <person name="Paul Ross R."/>
            <person name="Yang R."/>
            <person name="Briner A.E."/>
            <person name="Felis G.E."/>
            <person name="de Vos W.M."/>
            <person name="Barrangou R."/>
            <person name="Klaenhammer T.R."/>
            <person name="Caufield P.W."/>
            <person name="Cui Y."/>
            <person name="Zhang H."/>
            <person name="O'Toole P.W."/>
        </authorList>
    </citation>
    <scope>NUCLEOTIDE SEQUENCE [LARGE SCALE GENOMIC DNA]</scope>
    <source>
        <strain evidence="4 5">DSM 16045</strain>
    </source>
</reference>
<protein>
    <recommendedName>
        <fullName evidence="3">HTH cro/C1-type domain-containing protein</fullName>
    </recommendedName>
</protein>
<dbReference type="CDD" id="cd00093">
    <property type="entry name" value="HTH_XRE"/>
    <property type="match status" value="1"/>
</dbReference>
<evidence type="ECO:0000256" key="1">
    <source>
        <dbReference type="ARBA" id="ARBA00023125"/>
    </source>
</evidence>
<keyword evidence="1" id="KW-0238">DNA-binding</keyword>
<gene>
    <name evidence="4" type="ORF">FC60_GL001610</name>
</gene>
<feature type="transmembrane region" description="Helical" evidence="2">
    <location>
        <begin position="181"/>
        <end position="201"/>
    </location>
</feature>
<evidence type="ECO:0000313" key="4">
    <source>
        <dbReference type="EMBL" id="KRM02748.1"/>
    </source>
</evidence>
<organism evidence="4 5">
    <name type="scientific">Limosilactobacillus gastricus DSM 16045</name>
    <dbReference type="NCBI Taxonomy" id="1423749"/>
    <lineage>
        <taxon>Bacteria</taxon>
        <taxon>Bacillati</taxon>
        <taxon>Bacillota</taxon>
        <taxon>Bacilli</taxon>
        <taxon>Lactobacillales</taxon>
        <taxon>Lactobacillaceae</taxon>
        <taxon>Limosilactobacillus</taxon>
    </lineage>
</organism>
<dbReference type="SUPFAM" id="SSF47413">
    <property type="entry name" value="lambda repressor-like DNA-binding domains"/>
    <property type="match status" value="1"/>
</dbReference>
<dbReference type="Proteomes" id="UP000051739">
    <property type="component" value="Unassembled WGS sequence"/>
</dbReference>
<keyword evidence="5" id="KW-1185">Reference proteome</keyword>
<proteinExistence type="predicted"/>
<dbReference type="InterPro" id="IPR001387">
    <property type="entry name" value="Cro/C1-type_HTH"/>
</dbReference>
<dbReference type="InterPro" id="IPR010982">
    <property type="entry name" value="Lambda_DNA-bd_dom_sf"/>
</dbReference>
<dbReference type="GO" id="GO:0003677">
    <property type="term" value="F:DNA binding"/>
    <property type="evidence" value="ECO:0007669"/>
    <property type="project" value="UniProtKB-KW"/>
</dbReference>
<evidence type="ECO:0000259" key="3">
    <source>
        <dbReference type="PROSITE" id="PS50943"/>
    </source>
</evidence>
<dbReference type="EMBL" id="AZFN01000007">
    <property type="protein sequence ID" value="KRM02748.1"/>
    <property type="molecule type" value="Genomic_DNA"/>
</dbReference>
<keyword evidence="2" id="KW-0472">Membrane</keyword>
<feature type="domain" description="HTH cro/C1-type" evidence="3">
    <location>
        <begin position="7"/>
        <end position="61"/>
    </location>
</feature>
<keyword evidence="2" id="KW-1133">Transmembrane helix</keyword>
<feature type="transmembrane region" description="Helical" evidence="2">
    <location>
        <begin position="112"/>
        <end position="134"/>
    </location>
</feature>
<accession>A0A0R1VLV7</accession>
<comment type="caution">
    <text evidence="4">The sequence shown here is derived from an EMBL/GenBank/DDBJ whole genome shotgun (WGS) entry which is preliminary data.</text>
</comment>
<dbReference type="SMART" id="SM00530">
    <property type="entry name" value="HTH_XRE"/>
    <property type="match status" value="1"/>
</dbReference>
<dbReference type="RefSeq" id="WP_056937064.1">
    <property type="nucleotide sequence ID" value="NZ_AZFN01000007.1"/>
</dbReference>
<dbReference type="PATRIC" id="fig|1423749.3.peg.1668"/>
<dbReference type="AlphaFoldDB" id="A0A0R1VLV7"/>
<dbReference type="Pfam" id="PF12844">
    <property type="entry name" value="HTH_19"/>
    <property type="match status" value="1"/>
</dbReference>
<feature type="transmembrane region" description="Helical" evidence="2">
    <location>
        <begin position="155"/>
        <end position="175"/>
    </location>
</feature>
<keyword evidence="2" id="KW-0812">Transmembrane</keyword>
<name>A0A0R1VLV7_9LACO</name>
<evidence type="ECO:0000256" key="2">
    <source>
        <dbReference type="SAM" id="Phobius"/>
    </source>
</evidence>
<evidence type="ECO:0000313" key="5">
    <source>
        <dbReference type="Proteomes" id="UP000051739"/>
    </source>
</evidence>
<dbReference type="Gene3D" id="1.10.260.40">
    <property type="entry name" value="lambda repressor-like DNA-binding domains"/>
    <property type="match status" value="1"/>
</dbReference>
<dbReference type="PANTHER" id="PTHR46558:SF4">
    <property type="entry name" value="DNA-BIDING PHAGE PROTEIN"/>
    <property type="match status" value="1"/>
</dbReference>
<sequence length="205" mass="23043">MNLGQQLKASRQARQVTQAQIAKDLSVSRKTISSWENERSYPDLAMLIRLSEYFDLSIDQLLKEDGKMKDQIIKQQVRKNIRPLIVLLQFINLICLVFTLADANGMINSTDIVGYIFVAIVILNSIAILYGVAIEMKVNNDQKKQERIETIMKSNWLLVTSIGLVVIGGMTAILINDDLFSYLGGAIFGVGATLILIHIVLKYKR</sequence>
<dbReference type="PROSITE" id="PS50943">
    <property type="entry name" value="HTH_CROC1"/>
    <property type="match status" value="1"/>
</dbReference>
<dbReference type="PANTHER" id="PTHR46558">
    <property type="entry name" value="TRACRIPTIONAL REGULATORY PROTEIN-RELATED-RELATED"/>
    <property type="match status" value="1"/>
</dbReference>